<feature type="transmembrane region" description="Helical" evidence="5">
    <location>
        <begin position="155"/>
        <end position="176"/>
    </location>
</feature>
<evidence type="ECO:0000259" key="6">
    <source>
        <dbReference type="PROSITE" id="PS51012"/>
    </source>
</evidence>
<evidence type="ECO:0000256" key="1">
    <source>
        <dbReference type="ARBA" id="ARBA00004141"/>
    </source>
</evidence>
<feature type="transmembrane region" description="Helical" evidence="5">
    <location>
        <begin position="121"/>
        <end position="149"/>
    </location>
</feature>
<reference evidence="7 8" key="1">
    <citation type="submission" date="2013-08" db="EMBL/GenBank/DDBJ databases">
        <authorList>
            <person name="Huang J."/>
            <person name="Wang G."/>
        </authorList>
    </citation>
    <scope>NUCLEOTIDE SEQUENCE [LARGE SCALE GENOMIC DNA]</scope>
    <source>
        <strain evidence="7 8">JSM 076056</strain>
    </source>
</reference>
<dbReference type="AlphaFoldDB" id="A0A0A5GJV7"/>
<dbReference type="InterPro" id="IPR047817">
    <property type="entry name" value="ABC2_TM_bact-type"/>
</dbReference>
<evidence type="ECO:0000256" key="5">
    <source>
        <dbReference type="SAM" id="Phobius"/>
    </source>
</evidence>
<proteinExistence type="predicted"/>
<keyword evidence="8" id="KW-1185">Reference proteome</keyword>
<dbReference type="RefSeq" id="WP_026799616.1">
    <property type="nucleotide sequence ID" value="NZ_AULI01000002.1"/>
</dbReference>
<keyword evidence="2 5" id="KW-0812">Transmembrane</keyword>
<dbReference type="GO" id="GO:0140359">
    <property type="term" value="F:ABC-type transporter activity"/>
    <property type="evidence" value="ECO:0007669"/>
    <property type="project" value="InterPro"/>
</dbReference>
<sequence length="273" mass="30672">MEIKTSPDANLEESNRQKKHLFKGYNQLTKAGLYEIVREPKLLFFILFFPLLFLLFFGLMGQMVPPSEAMGLSFFEFMFPGLLIFALMSIGLLGTSSPIVEMRQKGILRMFELSPLDKTTFIFAQISIRFILAMIQIGLFMLLGLIFGFITFSNIVPIVLLSIVGVGFMLTLGFLFGSIFKSSEVTSGVLAGISAPLLMLSGVLLPFTLFPEFMKTIAMFIPFTYLGDAMRQLFFPELRGEYSLFTSIAVIIGCTIIVYLASVKVFKWNLDKQ</sequence>
<evidence type="ECO:0000313" key="7">
    <source>
        <dbReference type="EMBL" id="KGX92299.1"/>
    </source>
</evidence>
<feature type="transmembrane region" description="Helical" evidence="5">
    <location>
        <begin position="77"/>
        <end position="100"/>
    </location>
</feature>
<accession>A0A0A5GJV7</accession>
<evidence type="ECO:0000256" key="2">
    <source>
        <dbReference type="ARBA" id="ARBA00022692"/>
    </source>
</evidence>
<dbReference type="InterPro" id="IPR000412">
    <property type="entry name" value="ABC_2_transport"/>
</dbReference>
<dbReference type="Pfam" id="PF12698">
    <property type="entry name" value="ABC2_membrane_3"/>
    <property type="match status" value="1"/>
</dbReference>
<evidence type="ECO:0000256" key="3">
    <source>
        <dbReference type="ARBA" id="ARBA00022989"/>
    </source>
</evidence>
<feature type="transmembrane region" description="Helical" evidence="5">
    <location>
        <begin position="188"/>
        <end position="207"/>
    </location>
</feature>
<dbReference type="InterPro" id="IPR013525">
    <property type="entry name" value="ABC2_TM"/>
</dbReference>
<name>A0A0A5GJV7_9BACI</name>
<feature type="domain" description="ABC transmembrane type-2" evidence="6">
    <location>
        <begin position="41"/>
        <end position="269"/>
    </location>
</feature>
<dbReference type="eggNOG" id="COG0842">
    <property type="taxonomic scope" value="Bacteria"/>
</dbReference>
<protein>
    <recommendedName>
        <fullName evidence="6">ABC transmembrane type-2 domain-containing protein</fullName>
    </recommendedName>
</protein>
<dbReference type="STRING" id="1385510.GCA_000425205_00854"/>
<keyword evidence="3 5" id="KW-1133">Transmembrane helix</keyword>
<gene>
    <name evidence="7" type="ORF">N781_18390</name>
</gene>
<organism evidence="7 8">
    <name type="scientific">Pontibacillus halophilus JSM 076056 = DSM 19796</name>
    <dbReference type="NCBI Taxonomy" id="1385510"/>
    <lineage>
        <taxon>Bacteria</taxon>
        <taxon>Bacillati</taxon>
        <taxon>Bacillota</taxon>
        <taxon>Bacilli</taxon>
        <taxon>Bacillales</taxon>
        <taxon>Bacillaceae</taxon>
        <taxon>Pontibacillus</taxon>
    </lineage>
</organism>
<comment type="caution">
    <text evidence="7">The sequence shown here is derived from an EMBL/GenBank/DDBJ whole genome shotgun (WGS) entry which is preliminary data.</text>
</comment>
<dbReference type="GO" id="GO:0043190">
    <property type="term" value="C:ATP-binding cassette (ABC) transporter complex"/>
    <property type="evidence" value="ECO:0007669"/>
    <property type="project" value="InterPro"/>
</dbReference>
<dbReference type="InterPro" id="IPR052902">
    <property type="entry name" value="ABC-2_transporter"/>
</dbReference>
<evidence type="ECO:0000256" key="4">
    <source>
        <dbReference type="ARBA" id="ARBA00023136"/>
    </source>
</evidence>
<dbReference type="PANTHER" id="PTHR43027:SF1">
    <property type="entry name" value="DOXORUBICIN RESISTANCE ABC TRANSPORTER PERMEASE PROTEIN DRRC-RELATED"/>
    <property type="match status" value="1"/>
</dbReference>
<feature type="transmembrane region" description="Helical" evidence="5">
    <location>
        <begin position="242"/>
        <end position="261"/>
    </location>
</feature>
<dbReference type="EMBL" id="AVPE01000007">
    <property type="protein sequence ID" value="KGX92299.1"/>
    <property type="molecule type" value="Genomic_DNA"/>
</dbReference>
<dbReference type="OrthoDB" id="9788252at2"/>
<feature type="transmembrane region" description="Helical" evidence="5">
    <location>
        <begin position="42"/>
        <end position="65"/>
    </location>
</feature>
<dbReference type="PANTHER" id="PTHR43027">
    <property type="entry name" value="DOXORUBICIN RESISTANCE ABC TRANSPORTER PERMEASE PROTEIN DRRC-RELATED"/>
    <property type="match status" value="1"/>
</dbReference>
<dbReference type="PROSITE" id="PS51012">
    <property type="entry name" value="ABC_TM2"/>
    <property type="match status" value="1"/>
</dbReference>
<dbReference type="PIRSF" id="PIRSF006648">
    <property type="entry name" value="DrrB"/>
    <property type="match status" value="1"/>
</dbReference>
<keyword evidence="4 5" id="KW-0472">Membrane</keyword>
<comment type="subcellular location">
    <subcellularLocation>
        <location evidence="1">Membrane</location>
        <topology evidence="1">Multi-pass membrane protein</topology>
    </subcellularLocation>
</comment>
<dbReference type="Proteomes" id="UP000030528">
    <property type="component" value="Unassembled WGS sequence"/>
</dbReference>
<evidence type="ECO:0000313" key="8">
    <source>
        <dbReference type="Proteomes" id="UP000030528"/>
    </source>
</evidence>